<reference evidence="1 2" key="1">
    <citation type="submission" date="2018-09" db="EMBL/GenBank/DDBJ databases">
        <title>Bacillus saliacetes sp. nov., isolated from Thai shrimp paste (Ka-pi).</title>
        <authorList>
            <person name="Daroonpunt R."/>
            <person name="Tanasupawat S."/>
            <person name="Yiamsombut S."/>
        </authorList>
    </citation>
    <scope>NUCLEOTIDE SEQUENCE [LARGE SCALE GENOMIC DNA]</scope>
    <source>
        <strain evidence="1 2">SKP7-4</strain>
    </source>
</reference>
<dbReference type="EMBL" id="QXIR01000002">
    <property type="protein sequence ID" value="RIW38413.1"/>
    <property type="molecule type" value="Genomic_DNA"/>
</dbReference>
<dbReference type="InterPro" id="IPR052927">
    <property type="entry name" value="DCC_oxidoreductase"/>
</dbReference>
<accession>A0A3A1RBV3</accession>
<name>A0A3A1RBV3_9BACI</name>
<dbReference type="InterPro" id="IPR007263">
    <property type="entry name" value="DCC1-like"/>
</dbReference>
<dbReference type="AlphaFoldDB" id="A0A3A1RBV3"/>
<keyword evidence="2" id="KW-1185">Reference proteome</keyword>
<dbReference type="PANTHER" id="PTHR33639">
    <property type="entry name" value="THIOL-DISULFIDE OXIDOREDUCTASE DCC"/>
    <property type="match status" value="1"/>
</dbReference>
<dbReference type="RefSeq" id="WP_119545311.1">
    <property type="nucleotide sequence ID" value="NZ_QXIR01000002.1"/>
</dbReference>
<dbReference type="Proteomes" id="UP000265801">
    <property type="component" value="Unassembled WGS sequence"/>
</dbReference>
<dbReference type="Pfam" id="PF04134">
    <property type="entry name" value="DCC1-like"/>
    <property type="match status" value="1"/>
</dbReference>
<comment type="caution">
    <text evidence="1">The sequence shown here is derived from an EMBL/GenBank/DDBJ whole genome shotgun (WGS) entry which is preliminary data.</text>
</comment>
<gene>
    <name evidence="1" type="ORF">D3H55_02430</name>
</gene>
<evidence type="ECO:0000313" key="2">
    <source>
        <dbReference type="Proteomes" id="UP000265801"/>
    </source>
</evidence>
<dbReference type="OrthoDB" id="9785438at2"/>
<protein>
    <submittedName>
        <fullName evidence="1">Thiol-disulfide oxidoreductase DCC family protein</fullName>
    </submittedName>
</protein>
<dbReference type="GO" id="GO:0015035">
    <property type="term" value="F:protein-disulfide reductase activity"/>
    <property type="evidence" value="ECO:0007669"/>
    <property type="project" value="InterPro"/>
</dbReference>
<organism evidence="1 2">
    <name type="scientific">Bacillus salacetis</name>
    <dbReference type="NCBI Taxonomy" id="2315464"/>
    <lineage>
        <taxon>Bacteria</taxon>
        <taxon>Bacillati</taxon>
        <taxon>Bacillota</taxon>
        <taxon>Bacilli</taxon>
        <taxon>Bacillales</taxon>
        <taxon>Bacillaceae</taxon>
        <taxon>Bacillus</taxon>
    </lineage>
</organism>
<evidence type="ECO:0000313" key="1">
    <source>
        <dbReference type="EMBL" id="RIW38413.1"/>
    </source>
</evidence>
<proteinExistence type="predicted"/>
<dbReference type="PANTHER" id="PTHR33639:SF2">
    <property type="entry name" value="DUF393 DOMAIN-CONTAINING PROTEIN"/>
    <property type="match status" value="1"/>
</dbReference>
<sequence>MHGIILFDGVCNLCNNIVQFVIKRDKAGYFQFASQQSPQGKALLEEYQIDPETDSFILIEQGRAFMKSTAALRVSKNLDGFWKVFYSCLLIPKPARDVMYDYIARNRYKWFGKKESCMLPGPEMKKRFIE</sequence>